<feature type="compositionally biased region" description="Low complexity" evidence="1">
    <location>
        <begin position="150"/>
        <end position="164"/>
    </location>
</feature>
<feature type="compositionally biased region" description="Basic and acidic residues" evidence="1">
    <location>
        <begin position="1"/>
        <end position="17"/>
    </location>
</feature>
<proteinExistence type="predicted"/>
<protein>
    <submittedName>
        <fullName evidence="2">Uncharacterized protein</fullName>
    </submittedName>
</protein>
<sequence>MGERDGSEGKRAPRDAVRPGGIRTPQGSHRFTRQWRIRNVGTLDHRKSGKGLSKEKLAQGEAHKAERKREREKKTEGGREGRGREREEGEKSRRRRGMVGKEGREGGKEGARERARRDGGKVEEREGRGEGRERREGSKRGGTNSEEAQLNLSLSAPAAPPNASFTLNTGLQLFIPSLWFLKSTPAGSFSV</sequence>
<organism evidence="2 3">
    <name type="scientific">Pleuronectes platessa</name>
    <name type="common">European plaice</name>
    <dbReference type="NCBI Taxonomy" id="8262"/>
    <lineage>
        <taxon>Eukaryota</taxon>
        <taxon>Metazoa</taxon>
        <taxon>Chordata</taxon>
        <taxon>Craniata</taxon>
        <taxon>Vertebrata</taxon>
        <taxon>Euteleostomi</taxon>
        <taxon>Actinopterygii</taxon>
        <taxon>Neopterygii</taxon>
        <taxon>Teleostei</taxon>
        <taxon>Neoteleostei</taxon>
        <taxon>Acanthomorphata</taxon>
        <taxon>Carangaria</taxon>
        <taxon>Pleuronectiformes</taxon>
        <taxon>Pleuronectoidei</taxon>
        <taxon>Pleuronectidae</taxon>
        <taxon>Pleuronectes</taxon>
    </lineage>
</organism>
<feature type="compositionally biased region" description="Basic and acidic residues" evidence="1">
    <location>
        <begin position="52"/>
        <end position="91"/>
    </location>
</feature>
<evidence type="ECO:0000313" key="3">
    <source>
        <dbReference type="Proteomes" id="UP001153269"/>
    </source>
</evidence>
<feature type="region of interest" description="Disordered" evidence="1">
    <location>
        <begin position="1"/>
        <end position="166"/>
    </location>
</feature>
<dbReference type="EMBL" id="CADEAL010004471">
    <property type="protein sequence ID" value="CAB1460312.1"/>
    <property type="molecule type" value="Genomic_DNA"/>
</dbReference>
<evidence type="ECO:0000256" key="1">
    <source>
        <dbReference type="SAM" id="MobiDB-lite"/>
    </source>
</evidence>
<gene>
    <name evidence="2" type="ORF">PLEPLA_LOCUS48163</name>
</gene>
<name>A0A9N7VVV0_PLEPL</name>
<dbReference type="AlphaFoldDB" id="A0A9N7VVV0"/>
<keyword evidence="3" id="KW-1185">Reference proteome</keyword>
<accession>A0A9N7VVV0</accession>
<evidence type="ECO:0000313" key="2">
    <source>
        <dbReference type="EMBL" id="CAB1460312.1"/>
    </source>
</evidence>
<feature type="compositionally biased region" description="Basic and acidic residues" evidence="1">
    <location>
        <begin position="99"/>
        <end position="139"/>
    </location>
</feature>
<dbReference type="Proteomes" id="UP001153269">
    <property type="component" value="Unassembled WGS sequence"/>
</dbReference>
<reference evidence="2" key="1">
    <citation type="submission" date="2020-03" db="EMBL/GenBank/DDBJ databases">
        <authorList>
            <person name="Weist P."/>
        </authorList>
    </citation>
    <scope>NUCLEOTIDE SEQUENCE</scope>
</reference>
<comment type="caution">
    <text evidence="2">The sequence shown here is derived from an EMBL/GenBank/DDBJ whole genome shotgun (WGS) entry which is preliminary data.</text>
</comment>